<dbReference type="Proteomes" id="UP001152614">
    <property type="component" value="Unassembled WGS sequence"/>
</dbReference>
<dbReference type="PROSITE" id="PS50994">
    <property type="entry name" value="INTEGRASE"/>
    <property type="match status" value="1"/>
</dbReference>
<dbReference type="PANTHER" id="PTHR46889">
    <property type="entry name" value="TRANSPOSASE INSF FOR INSERTION SEQUENCE IS3B-RELATED"/>
    <property type="match status" value="1"/>
</dbReference>
<feature type="domain" description="Integrase catalytic" evidence="2">
    <location>
        <begin position="134"/>
        <end position="270"/>
    </location>
</feature>
<dbReference type="InterPro" id="IPR050900">
    <property type="entry name" value="Transposase_IS3/IS150/IS904"/>
</dbReference>
<dbReference type="RefSeq" id="WP_278229445.1">
    <property type="nucleotide sequence ID" value="NZ_JAOWLY010000021.1"/>
</dbReference>
<dbReference type="InterPro" id="IPR048020">
    <property type="entry name" value="Transpos_IS3"/>
</dbReference>
<dbReference type="PANTHER" id="PTHR46889:SF5">
    <property type="entry name" value="INTEGRASE PROTEIN"/>
    <property type="match status" value="1"/>
</dbReference>
<comment type="caution">
    <text evidence="3">The sequence shown here is derived from an EMBL/GenBank/DDBJ whole genome shotgun (WGS) entry which is preliminary data.</text>
</comment>
<dbReference type="SUPFAM" id="SSF53098">
    <property type="entry name" value="Ribonuclease H-like"/>
    <property type="match status" value="1"/>
</dbReference>
<evidence type="ECO:0000313" key="4">
    <source>
        <dbReference type="Proteomes" id="UP001152614"/>
    </source>
</evidence>
<dbReference type="InterPro" id="IPR001584">
    <property type="entry name" value="Integrase_cat-core"/>
</dbReference>
<comment type="function">
    <text evidence="1">Involved in the transposition of the insertion sequence.</text>
</comment>
<dbReference type="InterPro" id="IPR012337">
    <property type="entry name" value="RNaseH-like_sf"/>
</dbReference>
<proteinExistence type="predicted"/>
<dbReference type="EMBL" id="JAOWLY010000021">
    <property type="protein sequence ID" value="MDG4985108.1"/>
    <property type="molecule type" value="Genomic_DNA"/>
</dbReference>
<organism evidence="3 4">
    <name type="scientific">Lactococcus lactis</name>
    <dbReference type="NCBI Taxonomy" id="1358"/>
    <lineage>
        <taxon>Bacteria</taxon>
        <taxon>Bacillati</taxon>
        <taxon>Bacillota</taxon>
        <taxon>Bacilli</taxon>
        <taxon>Lactobacillales</taxon>
        <taxon>Streptococcaceae</taxon>
        <taxon>Lactococcus</taxon>
    </lineage>
</organism>
<protein>
    <submittedName>
        <fullName evidence="3">IS3 family transposase</fullName>
    </submittedName>
</protein>
<dbReference type="NCBIfam" id="NF033516">
    <property type="entry name" value="transpos_IS3"/>
    <property type="match status" value="1"/>
</dbReference>
<evidence type="ECO:0000313" key="3">
    <source>
        <dbReference type="EMBL" id="MDG4985108.1"/>
    </source>
</evidence>
<dbReference type="Pfam" id="PF00665">
    <property type="entry name" value="rve"/>
    <property type="match status" value="1"/>
</dbReference>
<dbReference type="Gene3D" id="3.30.420.10">
    <property type="entry name" value="Ribonuclease H-like superfamily/Ribonuclease H"/>
    <property type="match status" value="1"/>
</dbReference>
<dbReference type="GO" id="GO:0015074">
    <property type="term" value="P:DNA integration"/>
    <property type="evidence" value="ECO:0007669"/>
    <property type="project" value="InterPro"/>
</dbReference>
<evidence type="ECO:0000259" key="2">
    <source>
        <dbReference type="PROSITE" id="PS50994"/>
    </source>
</evidence>
<dbReference type="GO" id="GO:0003676">
    <property type="term" value="F:nucleic acid binding"/>
    <property type="evidence" value="ECO:0007669"/>
    <property type="project" value="InterPro"/>
</dbReference>
<sequence length="270" mass="32305">MGSVHQRKTLIFKTIDELCYQYPISHLCKYFEVSRSGYYAWKKLDKPYYKNYDKNLASKILLLFNERKEGYRYITFQLKRKYEITRNPKTVLRYMRILNIKSPIRKKKLFHYSRKEVSLNSIIVSSNILNRNFQAKVPMEKLVTDVSYIYHKNGRLFLSVVKDLFDNSILAYQISKKNDIKLVMDNLSQVFCKKNYDCILHSDQVFQYTTRIYKDTLESLGVKISYSRIGNCYDNVCCENFFSHLKSEHLYLKKAENENELIDHVDDYIV</sequence>
<gene>
    <name evidence="3" type="ORF">OGZ51_13250</name>
</gene>
<dbReference type="InterPro" id="IPR025948">
    <property type="entry name" value="HTH-like_dom"/>
</dbReference>
<dbReference type="AlphaFoldDB" id="A0A9X4NJ79"/>
<reference evidence="3" key="1">
    <citation type="submission" date="2022-10" db="EMBL/GenBank/DDBJ databases">
        <authorList>
            <person name="Turner M.S."/>
            <person name="Huang W."/>
        </authorList>
    </citation>
    <scope>NUCLEOTIDE SEQUENCE</scope>
    <source>
        <strain evidence="3">3</strain>
    </source>
</reference>
<dbReference type="Pfam" id="PF13276">
    <property type="entry name" value="HTH_21"/>
    <property type="match status" value="1"/>
</dbReference>
<accession>A0A9X4NJ79</accession>
<dbReference type="InterPro" id="IPR036397">
    <property type="entry name" value="RNaseH_sf"/>
</dbReference>
<name>A0A9X4NJ79_9LACT</name>
<reference evidence="3" key="2">
    <citation type="journal article" date="2023" name="Food Microbiol.">
        <title>Evaluation of the fermentation potential of lactic acid bacteria isolated from herbs, fruits and vegetables as starter cultures in nut-based milk alternatives.</title>
        <authorList>
            <person name="Huang W."/>
            <person name="Dong A."/>
            <person name="Pham H.T."/>
            <person name="Zhou C."/>
            <person name="Huo Z."/>
            <person name="Watjen A.P."/>
            <person name="Prakash S."/>
            <person name="Bang-Berthelsen C.H."/>
            <person name="Turner M.S."/>
        </authorList>
    </citation>
    <scope>NUCLEOTIDE SEQUENCE</scope>
    <source>
        <strain evidence="3">3</strain>
    </source>
</reference>
<evidence type="ECO:0000256" key="1">
    <source>
        <dbReference type="ARBA" id="ARBA00002286"/>
    </source>
</evidence>